<keyword evidence="7" id="KW-1185">Reference proteome</keyword>
<dbReference type="PANTHER" id="PTHR35322">
    <property type="entry name" value="PROTEIN CPR-5"/>
    <property type="match status" value="1"/>
</dbReference>
<dbReference type="AlphaFoldDB" id="A0A822XG09"/>
<dbReference type="InterPro" id="IPR044708">
    <property type="entry name" value="CPR5"/>
</dbReference>
<organism evidence="6 7">
    <name type="scientific">Nelumbo nucifera</name>
    <name type="common">Sacred lotus</name>
    <dbReference type="NCBI Taxonomy" id="4432"/>
    <lineage>
        <taxon>Eukaryota</taxon>
        <taxon>Viridiplantae</taxon>
        <taxon>Streptophyta</taxon>
        <taxon>Embryophyta</taxon>
        <taxon>Tracheophyta</taxon>
        <taxon>Spermatophyta</taxon>
        <taxon>Magnoliopsida</taxon>
        <taxon>Proteales</taxon>
        <taxon>Nelumbonaceae</taxon>
        <taxon>Nelumbo</taxon>
    </lineage>
</organism>
<dbReference type="PANTHER" id="PTHR35322:SF2">
    <property type="entry name" value="PROTEIN CPR-5"/>
    <property type="match status" value="1"/>
</dbReference>
<gene>
    <name evidence="6" type="ORF">HUJ06_019228</name>
</gene>
<proteinExistence type="predicted"/>
<dbReference type="GO" id="GO:0016020">
    <property type="term" value="C:membrane"/>
    <property type="evidence" value="ECO:0007669"/>
    <property type="project" value="UniProtKB-SubCell"/>
</dbReference>
<evidence type="ECO:0000256" key="2">
    <source>
        <dbReference type="ARBA" id="ARBA00022729"/>
    </source>
</evidence>
<dbReference type="GO" id="GO:0010150">
    <property type="term" value="P:leaf senescence"/>
    <property type="evidence" value="ECO:0007669"/>
    <property type="project" value="InterPro"/>
</dbReference>
<feature type="transmembrane region" description="Helical" evidence="3">
    <location>
        <begin position="459"/>
        <end position="482"/>
    </location>
</feature>
<evidence type="ECO:0000313" key="7">
    <source>
        <dbReference type="Proteomes" id="UP000607653"/>
    </source>
</evidence>
<dbReference type="Proteomes" id="UP000607653">
    <property type="component" value="Unassembled WGS sequence"/>
</dbReference>
<accession>A0A822XG09</accession>
<feature type="chain" id="PRO_5032268273" description="Wall-associated receptor kinase galacturonan-binding domain-containing protein" evidence="4">
    <location>
        <begin position="17"/>
        <end position="491"/>
    </location>
</feature>
<feature type="transmembrane region" description="Helical" evidence="3">
    <location>
        <begin position="428"/>
        <end position="447"/>
    </location>
</feature>
<feature type="signal peptide" evidence="4">
    <location>
        <begin position="1"/>
        <end position="16"/>
    </location>
</feature>
<evidence type="ECO:0000256" key="3">
    <source>
        <dbReference type="SAM" id="Phobius"/>
    </source>
</evidence>
<comment type="subcellular location">
    <subcellularLocation>
        <location evidence="1">Membrane</location>
        <topology evidence="1">Single-pass membrane protein</topology>
    </subcellularLocation>
</comment>
<keyword evidence="2 4" id="KW-0732">Signal</keyword>
<evidence type="ECO:0000256" key="1">
    <source>
        <dbReference type="ARBA" id="ARBA00004167"/>
    </source>
</evidence>
<dbReference type="EMBL" id="DUZY01000001">
    <property type="protein sequence ID" value="DAD17765.1"/>
    <property type="molecule type" value="Genomic_DNA"/>
</dbReference>
<evidence type="ECO:0000259" key="5">
    <source>
        <dbReference type="Pfam" id="PF13947"/>
    </source>
</evidence>
<reference evidence="6 7" key="1">
    <citation type="journal article" date="2020" name="Mol. Biol. Evol.">
        <title>Distinct Expression and Methylation Patterns for Genes with Different Fates following a Single Whole-Genome Duplication in Flowering Plants.</title>
        <authorList>
            <person name="Shi T."/>
            <person name="Rahmani R.S."/>
            <person name="Gugger P.F."/>
            <person name="Wang M."/>
            <person name="Li H."/>
            <person name="Zhang Y."/>
            <person name="Li Z."/>
            <person name="Wang Q."/>
            <person name="Van de Peer Y."/>
            <person name="Marchal K."/>
            <person name="Chen J."/>
        </authorList>
    </citation>
    <scope>NUCLEOTIDE SEQUENCE [LARGE SCALE GENOMIC DNA]</scope>
    <source>
        <tissue evidence="6">Leaf</tissue>
    </source>
</reference>
<comment type="caution">
    <text evidence="6">The sequence shown here is derived from an EMBL/GenBank/DDBJ whole genome shotgun (WGS) entry which is preliminary data.</text>
</comment>
<dbReference type="Pfam" id="PF13947">
    <property type="entry name" value="GUB_WAK_bind"/>
    <property type="match status" value="1"/>
</dbReference>
<keyword evidence="3" id="KW-0472">Membrane</keyword>
<dbReference type="GO" id="GO:0010090">
    <property type="term" value="P:trichome morphogenesis"/>
    <property type="evidence" value="ECO:0007669"/>
    <property type="project" value="InterPro"/>
</dbReference>
<dbReference type="GO" id="GO:0006952">
    <property type="term" value="P:defense response"/>
    <property type="evidence" value="ECO:0007669"/>
    <property type="project" value="InterPro"/>
</dbReference>
<dbReference type="GO" id="GO:0030247">
    <property type="term" value="F:polysaccharide binding"/>
    <property type="evidence" value="ECO:0007669"/>
    <property type="project" value="InterPro"/>
</dbReference>
<feature type="transmembrane region" description="Helical" evidence="3">
    <location>
        <begin position="395"/>
        <end position="416"/>
    </location>
</feature>
<dbReference type="InterPro" id="IPR025287">
    <property type="entry name" value="WAK_GUB"/>
</dbReference>
<keyword evidence="3" id="KW-0812">Transmembrane</keyword>
<evidence type="ECO:0000313" key="6">
    <source>
        <dbReference type="EMBL" id="DAD17765.1"/>
    </source>
</evidence>
<keyword evidence="3" id="KW-1133">Transmembrane helix</keyword>
<protein>
    <recommendedName>
        <fullName evidence="5">Wall-associated receptor kinase galacturonan-binding domain-containing protein</fullName>
    </recommendedName>
</protein>
<evidence type="ECO:0000256" key="4">
    <source>
        <dbReference type="SAM" id="SignalP"/>
    </source>
</evidence>
<feature type="domain" description="Wall-associated receptor kinase galacturonan-binding" evidence="5">
    <location>
        <begin position="29"/>
        <end position="85"/>
    </location>
</feature>
<sequence length="491" mass="54786">MLLRLILPWLLSITKATEVSTLFQTKPGCQDNCGNISIPYPFGIGDDPSCFMDYDFKLICNTSSDNPVLQTQDGQPVLNISLQGQLTTSIQVAVQCQVGDSKPWNSPYSALQLQKAYRVSNIRNIFMSVGCEMNGNLYDYMGKGLGCCQSSIPKDLSSFWVYIENYYSVSYSGNASKCAYSVLSEQEWLSSHVFDLWTMRNNLDYLQKIRLRNPLILDWAIRNKTSLRGSAKSPTVQTTANHFNRTVEVPPADANAELCSSPCQNSIPINNGGTVIRKKKKKNKELTDFSSSGSGASSSLSYFSHQRNGLRGVTIKSQTPKVSIRHSRRNESDLDALALPLGMSIAAVVAQVLDTNNAARERIPVDHLSKESKSWWVPKPVSSFNSGLQMLRCQVIVVSRMLFGILMILAIAYLLLQRSSTSKQVMPVTFILLLLGVFCGFCGQALYRYIRREWIPLALLLGSLCLLHSLQISVLQFCFLPCMDYLCVPRR</sequence>
<name>A0A822XG09_NELNU</name>